<dbReference type="WBParaSite" id="TREG1_20690.1">
    <property type="protein sequence ID" value="TREG1_20690.1"/>
    <property type="gene ID" value="TREG1_20690"/>
</dbReference>
<organism evidence="3 4">
    <name type="scientific">Trichobilharzia regenti</name>
    <name type="common">Nasal bird schistosome</name>
    <dbReference type="NCBI Taxonomy" id="157069"/>
    <lineage>
        <taxon>Eukaryota</taxon>
        <taxon>Metazoa</taxon>
        <taxon>Spiralia</taxon>
        <taxon>Lophotrochozoa</taxon>
        <taxon>Platyhelminthes</taxon>
        <taxon>Trematoda</taxon>
        <taxon>Digenea</taxon>
        <taxon>Strigeidida</taxon>
        <taxon>Schistosomatoidea</taxon>
        <taxon>Schistosomatidae</taxon>
        <taxon>Trichobilharzia</taxon>
    </lineage>
</organism>
<reference evidence="3" key="1">
    <citation type="submission" date="2022-06" db="EMBL/GenBank/DDBJ databases">
        <authorList>
            <person name="Berger JAMES D."/>
            <person name="Berger JAMES D."/>
        </authorList>
    </citation>
    <scope>NUCLEOTIDE SEQUENCE [LARGE SCALE GENOMIC DNA]</scope>
</reference>
<protein>
    <recommendedName>
        <fullName evidence="5">Protein-L-isoaspartate O-methyltransferase domain-containing protein</fullName>
    </recommendedName>
</protein>
<dbReference type="PANTHER" id="PTHR11579:SF9">
    <property type="entry name" value="PROTEIN-L-ISOASPARTATE O-METHYLTRANSFERASE"/>
    <property type="match status" value="1"/>
</dbReference>
<dbReference type="GO" id="GO:0004719">
    <property type="term" value="F:protein-L-isoaspartate (D-aspartate) O-methyltransferase activity"/>
    <property type="evidence" value="ECO:0007669"/>
    <property type="project" value="InterPro"/>
</dbReference>
<feature type="compositionally biased region" description="Polar residues" evidence="2">
    <location>
        <begin position="450"/>
        <end position="463"/>
    </location>
</feature>
<feature type="region of interest" description="Disordered" evidence="2">
    <location>
        <begin position="525"/>
        <end position="562"/>
    </location>
</feature>
<reference evidence="4" key="2">
    <citation type="submission" date="2023-11" db="UniProtKB">
        <authorList>
            <consortium name="WormBaseParasite"/>
        </authorList>
    </citation>
    <scope>IDENTIFICATION</scope>
</reference>
<comment type="similarity">
    <text evidence="1">Belongs to the methyltransferase superfamily. L-isoaspartyl/D-aspartyl protein methyltransferase family.</text>
</comment>
<dbReference type="InterPro" id="IPR029063">
    <property type="entry name" value="SAM-dependent_MTases_sf"/>
</dbReference>
<evidence type="ECO:0008006" key="5">
    <source>
        <dbReference type="Google" id="ProtNLM"/>
    </source>
</evidence>
<dbReference type="InterPro" id="IPR000682">
    <property type="entry name" value="PCMT"/>
</dbReference>
<sequence>MGGRISRGRDYQSLIDELVQSGLRLNLETERALRLVDRGRYIDENSTRAYVDLAYRSDTIHLSAPSIYFVALKNLDIQPGNYFLNIGSGTGYLSTVIGLLLGYNGVNHGIEVNDFNVSFSRQQLETFMSECDAPFERPFCPPVFLHGNILDLFAPLDQRASTNSDVFPRSSEVPQPEIIRNHSDSQLLNNSLLNSSNGPISEERQGRSSENGMGAMVDGEINGNDDRNDDENESDFDPTRWGDIFVDLPPLIHSDSSSPNERNGDIPQWPVYDRIYVGAAVTSCAQLRSILRLLKIGGILVVPYLDKFLKIIRIDENIINTSELMTVSFATLVPSTMDSERRVESPPKQEVPPLEQLAARLIRSLLRNAIECRHNGPPVLGRRRKVVVDDSDASEELDIPMQLIDAEEPDETEDEIGVYRRRSQYVSPTTAQNAPTARFLHYLINTTQIGEDRPSSNQSSGNEDSLDTSGPHEVQDVSIEEHDSSTADNEESDLNDTESQQISPNLRVDFRRLMNSIDSAISATIAGHENNRNGNTSDTDVSMDSEPISDTHRRNNSGSHKKRKICRWIPPSYLYKEEMRRILSEELRLGSALIRSVITL</sequence>
<feature type="region of interest" description="Disordered" evidence="2">
    <location>
        <begin position="403"/>
        <end position="432"/>
    </location>
</feature>
<feature type="compositionally biased region" description="Basic and acidic residues" evidence="2">
    <location>
        <begin position="473"/>
        <end position="485"/>
    </location>
</feature>
<accession>A0AA85JHI9</accession>
<feature type="region of interest" description="Disordered" evidence="2">
    <location>
        <begin position="450"/>
        <end position="503"/>
    </location>
</feature>
<name>A0AA85JHI9_TRIRE</name>
<evidence type="ECO:0000256" key="2">
    <source>
        <dbReference type="SAM" id="MobiDB-lite"/>
    </source>
</evidence>
<dbReference type="SUPFAM" id="SSF53335">
    <property type="entry name" value="S-adenosyl-L-methionine-dependent methyltransferases"/>
    <property type="match status" value="1"/>
</dbReference>
<evidence type="ECO:0000313" key="4">
    <source>
        <dbReference type="WBParaSite" id="TREG1_20690.1"/>
    </source>
</evidence>
<evidence type="ECO:0000256" key="1">
    <source>
        <dbReference type="ARBA" id="ARBA00005369"/>
    </source>
</evidence>
<proteinExistence type="inferred from homology"/>
<dbReference type="AlphaFoldDB" id="A0AA85JHI9"/>
<keyword evidence="3" id="KW-1185">Reference proteome</keyword>
<evidence type="ECO:0000313" key="3">
    <source>
        <dbReference type="Proteomes" id="UP000050795"/>
    </source>
</evidence>
<dbReference type="Proteomes" id="UP000050795">
    <property type="component" value="Unassembled WGS sequence"/>
</dbReference>
<dbReference type="PANTHER" id="PTHR11579">
    <property type="entry name" value="PROTEIN-L-ISOASPARTATE O-METHYLTRANSFERASE"/>
    <property type="match status" value="1"/>
</dbReference>
<dbReference type="GO" id="GO:0005737">
    <property type="term" value="C:cytoplasm"/>
    <property type="evidence" value="ECO:0007669"/>
    <property type="project" value="TreeGrafter"/>
</dbReference>
<feature type="region of interest" description="Disordered" evidence="2">
    <location>
        <begin position="190"/>
        <end position="236"/>
    </location>
</feature>
<dbReference type="Gene3D" id="3.40.50.150">
    <property type="entry name" value="Vaccinia Virus protein VP39"/>
    <property type="match status" value="2"/>
</dbReference>
<feature type="compositionally biased region" description="Acidic residues" evidence="2">
    <location>
        <begin position="227"/>
        <end position="236"/>
    </location>
</feature>
<dbReference type="Pfam" id="PF01135">
    <property type="entry name" value="PCMT"/>
    <property type="match status" value="1"/>
</dbReference>
<feature type="compositionally biased region" description="Polar residues" evidence="2">
    <location>
        <begin position="532"/>
        <end position="542"/>
    </location>
</feature>
<feature type="compositionally biased region" description="Acidic residues" evidence="2">
    <location>
        <begin position="405"/>
        <end position="416"/>
    </location>
</feature>